<dbReference type="EMBL" id="JAEVHM010000043">
    <property type="protein sequence ID" value="MBM0232524.1"/>
    <property type="molecule type" value="Genomic_DNA"/>
</dbReference>
<name>A0ABS1XTN4_9ACTN</name>
<organism evidence="2 3">
    <name type="scientific">Micromonospora parastrephiae</name>
    <dbReference type="NCBI Taxonomy" id="2806101"/>
    <lineage>
        <taxon>Bacteria</taxon>
        <taxon>Bacillati</taxon>
        <taxon>Actinomycetota</taxon>
        <taxon>Actinomycetes</taxon>
        <taxon>Micromonosporales</taxon>
        <taxon>Micromonosporaceae</taxon>
        <taxon>Micromonospora</taxon>
    </lineage>
</organism>
<comment type="caution">
    <text evidence="2">The sequence shown here is derived from an EMBL/GenBank/DDBJ whole genome shotgun (WGS) entry which is preliminary data.</text>
</comment>
<dbReference type="Proteomes" id="UP000601027">
    <property type="component" value="Unassembled WGS sequence"/>
</dbReference>
<protein>
    <recommendedName>
        <fullName evidence="4">Acetyl-CoA C-acyltransferase</fullName>
    </recommendedName>
</protein>
<gene>
    <name evidence="2" type="ORF">JNW91_12010</name>
</gene>
<dbReference type="RefSeq" id="WP_203174929.1">
    <property type="nucleotide sequence ID" value="NZ_JAEVHM010000043.1"/>
</dbReference>
<feature type="compositionally biased region" description="Basic and acidic residues" evidence="1">
    <location>
        <begin position="21"/>
        <end position="37"/>
    </location>
</feature>
<evidence type="ECO:0000256" key="1">
    <source>
        <dbReference type="SAM" id="MobiDB-lite"/>
    </source>
</evidence>
<evidence type="ECO:0000313" key="2">
    <source>
        <dbReference type="EMBL" id="MBM0232524.1"/>
    </source>
</evidence>
<evidence type="ECO:0008006" key="4">
    <source>
        <dbReference type="Google" id="ProtNLM"/>
    </source>
</evidence>
<sequence length="47" mass="5253">MPSEAYVYDAVRTPRGRGRDRHGDRFTPPDDLADRLAVRPAEPVCVA</sequence>
<keyword evidence="3" id="KW-1185">Reference proteome</keyword>
<feature type="region of interest" description="Disordered" evidence="1">
    <location>
        <begin position="1"/>
        <end position="47"/>
    </location>
</feature>
<accession>A0ABS1XTN4</accession>
<evidence type="ECO:0000313" key="3">
    <source>
        <dbReference type="Proteomes" id="UP000601027"/>
    </source>
</evidence>
<proteinExistence type="predicted"/>
<reference evidence="2 3" key="1">
    <citation type="submission" date="2021-01" db="EMBL/GenBank/DDBJ databases">
        <title>Draft genome sequence of Micromonospora sp. strain STR1_7.</title>
        <authorList>
            <person name="Karlyshev A."/>
            <person name="Jawad R."/>
        </authorList>
    </citation>
    <scope>NUCLEOTIDE SEQUENCE [LARGE SCALE GENOMIC DNA]</scope>
    <source>
        <strain evidence="2 3">STR1-7</strain>
    </source>
</reference>